<dbReference type="Proteomes" id="UP000009022">
    <property type="component" value="Unassembled WGS sequence"/>
</dbReference>
<dbReference type="OMA" id="YYEMCHY"/>
<feature type="non-terminal residue" evidence="7">
    <location>
        <position position="1"/>
    </location>
</feature>
<dbReference type="InterPro" id="IPR046965">
    <property type="entry name" value="Cyclin_A/B-like"/>
</dbReference>
<dbReference type="KEGG" id="tad:TRIADDRAFT_22525"/>
<dbReference type="Gene3D" id="1.10.472.10">
    <property type="entry name" value="Cyclin-like"/>
    <property type="match status" value="2"/>
</dbReference>
<evidence type="ECO:0000256" key="1">
    <source>
        <dbReference type="ARBA" id="ARBA00022618"/>
    </source>
</evidence>
<dbReference type="PANTHER" id="PTHR10177">
    <property type="entry name" value="CYCLINS"/>
    <property type="match status" value="1"/>
</dbReference>
<protein>
    <recommendedName>
        <fullName evidence="9">Cyclin N-terminal domain-containing protein</fullName>
    </recommendedName>
</protein>
<dbReference type="CTD" id="6752348"/>
<dbReference type="InParanoid" id="B3RT01"/>
<dbReference type="PhylomeDB" id="B3RT01"/>
<evidence type="ECO:0000256" key="4">
    <source>
        <dbReference type="RuleBase" id="RU000383"/>
    </source>
</evidence>
<accession>B3RT01</accession>
<name>B3RT01_TRIAD</name>
<dbReference type="EMBL" id="DS985243">
    <property type="protein sequence ID" value="EDV27139.1"/>
    <property type="molecule type" value="Genomic_DNA"/>
</dbReference>
<evidence type="ECO:0000259" key="6">
    <source>
        <dbReference type="SMART" id="SM01332"/>
    </source>
</evidence>
<keyword evidence="3" id="KW-0131">Cell cycle</keyword>
<evidence type="ECO:0000313" key="8">
    <source>
        <dbReference type="Proteomes" id="UP000009022"/>
    </source>
</evidence>
<keyword evidence="8" id="KW-1185">Reference proteome</keyword>
<dbReference type="GO" id="GO:0051301">
    <property type="term" value="P:cell division"/>
    <property type="evidence" value="ECO:0007669"/>
    <property type="project" value="UniProtKB-KW"/>
</dbReference>
<dbReference type="InterPro" id="IPR004367">
    <property type="entry name" value="Cyclin_C-dom"/>
</dbReference>
<dbReference type="FunCoup" id="B3RT01">
    <property type="interactions" value="1190"/>
</dbReference>
<sequence length="250" mass="29051">VVDIDALDYNDPLLCSDYISDIYKNMLKQEKRCTLDPDYMTGQPVITKGMRAILLDWLVDVHLRYNFHPESLYLTTYIIDRYLQTTQVNRKKLQLVGIAAFYIAIKYEEIFLASTDDLLYLTENSYEINEFIQMEAKILKALDFSLSRPTSIHFLRRISKAASADIEQHTFARYLTEIALIEYSLLSYLPSQIAAAASLISLKIFDKSWTPTLQYYSSYSEDSLKPVARQIAKLAWKSWTSKYQVRKCIV</sequence>
<evidence type="ECO:0000256" key="2">
    <source>
        <dbReference type="ARBA" id="ARBA00023127"/>
    </source>
</evidence>
<dbReference type="SMART" id="SM01332">
    <property type="entry name" value="Cyclin_C"/>
    <property type="match status" value="1"/>
</dbReference>
<dbReference type="AlphaFoldDB" id="B3RT01"/>
<dbReference type="STRING" id="10228.B3RT01"/>
<feature type="domain" description="Cyclin C-terminal" evidence="6">
    <location>
        <begin position="149"/>
        <end position="250"/>
    </location>
</feature>
<dbReference type="InterPro" id="IPR036915">
    <property type="entry name" value="Cyclin-like_sf"/>
</dbReference>
<comment type="similarity">
    <text evidence="4">Belongs to the cyclin family.</text>
</comment>
<dbReference type="GO" id="GO:0000307">
    <property type="term" value="C:cyclin-dependent protein kinase holoenzyme complex"/>
    <property type="evidence" value="ECO:0000318"/>
    <property type="project" value="GO_Central"/>
</dbReference>
<feature type="domain" description="Cyclin-like" evidence="5">
    <location>
        <begin position="56"/>
        <end position="140"/>
    </location>
</feature>
<dbReference type="FunFam" id="1.10.472.10:FF:000371">
    <property type="entry name" value="G2/mitotic-specific cyclin A, putative"/>
    <property type="match status" value="1"/>
</dbReference>
<organism evidence="7 8">
    <name type="scientific">Trichoplax adhaerens</name>
    <name type="common">Trichoplax reptans</name>
    <dbReference type="NCBI Taxonomy" id="10228"/>
    <lineage>
        <taxon>Eukaryota</taxon>
        <taxon>Metazoa</taxon>
        <taxon>Placozoa</taxon>
        <taxon>Uniplacotomia</taxon>
        <taxon>Trichoplacea</taxon>
        <taxon>Trichoplacidae</taxon>
        <taxon>Trichoplax</taxon>
    </lineage>
</organism>
<dbReference type="SMART" id="SM00385">
    <property type="entry name" value="CYCLIN"/>
    <property type="match status" value="2"/>
</dbReference>
<proteinExistence type="inferred from homology"/>
<dbReference type="GeneID" id="6752348"/>
<dbReference type="PIRSF" id="PIRSF001771">
    <property type="entry name" value="Cyclin_A_B_D_E"/>
    <property type="match status" value="1"/>
</dbReference>
<evidence type="ECO:0000259" key="5">
    <source>
        <dbReference type="SMART" id="SM00385"/>
    </source>
</evidence>
<dbReference type="HOGENOM" id="CLU_020695_2_4_1"/>
<dbReference type="GO" id="GO:0000082">
    <property type="term" value="P:G1/S transition of mitotic cell cycle"/>
    <property type="evidence" value="ECO:0000318"/>
    <property type="project" value="GO_Central"/>
</dbReference>
<evidence type="ECO:0000256" key="3">
    <source>
        <dbReference type="ARBA" id="ARBA00023306"/>
    </source>
</evidence>
<dbReference type="GO" id="GO:0005815">
    <property type="term" value="C:microtubule organizing center"/>
    <property type="evidence" value="ECO:0000318"/>
    <property type="project" value="GO_Central"/>
</dbReference>
<dbReference type="Pfam" id="PF00134">
    <property type="entry name" value="Cyclin_N"/>
    <property type="match status" value="1"/>
</dbReference>
<dbReference type="InterPro" id="IPR039361">
    <property type="entry name" value="Cyclin"/>
</dbReference>
<dbReference type="InterPro" id="IPR013763">
    <property type="entry name" value="Cyclin-like_dom"/>
</dbReference>
<dbReference type="SUPFAM" id="SSF47954">
    <property type="entry name" value="Cyclin-like"/>
    <property type="match status" value="2"/>
</dbReference>
<evidence type="ECO:0000313" key="7">
    <source>
        <dbReference type="EMBL" id="EDV27139.1"/>
    </source>
</evidence>
<reference evidence="7 8" key="1">
    <citation type="journal article" date="2008" name="Nature">
        <title>The Trichoplax genome and the nature of placozoans.</title>
        <authorList>
            <person name="Srivastava M."/>
            <person name="Begovic E."/>
            <person name="Chapman J."/>
            <person name="Putnam N.H."/>
            <person name="Hellsten U."/>
            <person name="Kawashima T."/>
            <person name="Kuo A."/>
            <person name="Mitros T."/>
            <person name="Salamov A."/>
            <person name="Carpenter M.L."/>
            <person name="Signorovitch A.Y."/>
            <person name="Moreno M.A."/>
            <person name="Kamm K."/>
            <person name="Grimwood J."/>
            <person name="Schmutz J."/>
            <person name="Shapiro H."/>
            <person name="Grigoriev I.V."/>
            <person name="Buss L.W."/>
            <person name="Schierwater B."/>
            <person name="Dellaporta S.L."/>
            <person name="Rokhsar D.S."/>
        </authorList>
    </citation>
    <scope>NUCLEOTIDE SEQUENCE [LARGE SCALE GENOMIC DNA]</scope>
    <source>
        <strain evidence="7 8">Grell-BS-1999</strain>
    </source>
</reference>
<dbReference type="CDD" id="cd20507">
    <property type="entry name" value="CYCLIN_CCNB1-like_rpt1"/>
    <property type="match status" value="1"/>
</dbReference>
<dbReference type="Pfam" id="PF02984">
    <property type="entry name" value="Cyclin_C"/>
    <property type="match status" value="1"/>
</dbReference>
<keyword evidence="2 4" id="KW-0195">Cyclin</keyword>
<dbReference type="InterPro" id="IPR006671">
    <property type="entry name" value="Cyclin_N"/>
</dbReference>
<gene>
    <name evidence="7" type="ORF">TRIADDRAFT_22525</name>
</gene>
<dbReference type="eggNOG" id="KOG0653">
    <property type="taxonomic scope" value="Eukaryota"/>
</dbReference>
<feature type="domain" description="Cyclin-like" evidence="5">
    <location>
        <begin position="153"/>
        <end position="233"/>
    </location>
</feature>
<keyword evidence="1" id="KW-0132">Cell division</keyword>
<dbReference type="GO" id="GO:0005737">
    <property type="term" value="C:cytoplasm"/>
    <property type="evidence" value="ECO:0000318"/>
    <property type="project" value="GO_Central"/>
</dbReference>
<dbReference type="GO" id="GO:0016538">
    <property type="term" value="F:cyclin-dependent protein serine/threonine kinase regulator activity"/>
    <property type="evidence" value="ECO:0000318"/>
    <property type="project" value="GO_Central"/>
</dbReference>
<dbReference type="OrthoDB" id="5590282at2759"/>
<dbReference type="GO" id="GO:0005634">
    <property type="term" value="C:nucleus"/>
    <property type="evidence" value="ECO:0000318"/>
    <property type="project" value="GO_Central"/>
</dbReference>
<evidence type="ECO:0008006" key="9">
    <source>
        <dbReference type="Google" id="ProtNLM"/>
    </source>
</evidence>
<dbReference type="RefSeq" id="XP_002111135.1">
    <property type="nucleotide sequence ID" value="XM_002111099.1"/>
</dbReference>